<reference evidence="7 8" key="1">
    <citation type="submission" date="2024-05" db="EMBL/GenBank/DDBJ databases">
        <authorList>
            <person name="Wallberg A."/>
        </authorList>
    </citation>
    <scope>NUCLEOTIDE SEQUENCE [LARGE SCALE GENOMIC DNA]</scope>
</reference>
<keyword evidence="5" id="KW-0333">Golgi apparatus</keyword>
<dbReference type="GO" id="GO:0005829">
    <property type="term" value="C:cytosol"/>
    <property type="evidence" value="ECO:0007669"/>
    <property type="project" value="GOC"/>
</dbReference>
<dbReference type="AlphaFoldDB" id="A0AAV2RP81"/>
<evidence type="ECO:0000256" key="4">
    <source>
        <dbReference type="ARBA" id="ARBA00022927"/>
    </source>
</evidence>
<dbReference type="PANTHER" id="PTHR12965">
    <property type="entry name" value="VACUOLAR PROTEIN SORTING 54"/>
    <property type="match status" value="1"/>
</dbReference>
<name>A0AAV2RP81_MEGNR</name>
<keyword evidence="6" id="KW-0175">Coiled coil</keyword>
<evidence type="ECO:0000313" key="7">
    <source>
        <dbReference type="EMBL" id="CAL4127813.1"/>
    </source>
</evidence>
<protein>
    <submittedName>
        <fullName evidence="7">Uncharacterized protein</fullName>
    </submittedName>
</protein>
<dbReference type="GO" id="GO:0042147">
    <property type="term" value="P:retrograde transport, endosome to Golgi"/>
    <property type="evidence" value="ECO:0007669"/>
    <property type="project" value="InterPro"/>
</dbReference>
<feature type="non-terminal residue" evidence="7">
    <location>
        <position position="406"/>
    </location>
</feature>
<gene>
    <name evidence="7" type="ORF">MNOR_LOCUS25924</name>
</gene>
<dbReference type="GO" id="GO:0006896">
    <property type="term" value="P:Golgi to vacuole transport"/>
    <property type="evidence" value="ECO:0007669"/>
    <property type="project" value="TreeGrafter"/>
</dbReference>
<dbReference type="InterPro" id="IPR039745">
    <property type="entry name" value="Vps54"/>
</dbReference>
<evidence type="ECO:0000256" key="1">
    <source>
        <dbReference type="ARBA" id="ARBA00004601"/>
    </source>
</evidence>
<evidence type="ECO:0000256" key="6">
    <source>
        <dbReference type="ARBA" id="ARBA00023054"/>
    </source>
</evidence>
<comment type="similarity">
    <text evidence="2">Belongs to the VPS54 family.</text>
</comment>
<dbReference type="GO" id="GO:0019905">
    <property type="term" value="F:syntaxin binding"/>
    <property type="evidence" value="ECO:0007669"/>
    <property type="project" value="TreeGrafter"/>
</dbReference>
<proteinExistence type="inferred from homology"/>
<comment type="caution">
    <text evidence="7">The sequence shown here is derived from an EMBL/GenBank/DDBJ whole genome shotgun (WGS) entry which is preliminary data.</text>
</comment>
<dbReference type="Proteomes" id="UP001497623">
    <property type="component" value="Unassembled WGS sequence"/>
</dbReference>
<evidence type="ECO:0000256" key="3">
    <source>
        <dbReference type="ARBA" id="ARBA00022448"/>
    </source>
</evidence>
<dbReference type="EMBL" id="CAXKWB010025288">
    <property type="protein sequence ID" value="CAL4127813.1"/>
    <property type="molecule type" value="Genomic_DNA"/>
</dbReference>
<keyword evidence="8" id="KW-1185">Reference proteome</keyword>
<dbReference type="GO" id="GO:0000938">
    <property type="term" value="C:GARP complex"/>
    <property type="evidence" value="ECO:0007669"/>
    <property type="project" value="InterPro"/>
</dbReference>
<keyword evidence="4" id="KW-0653">Protein transport</keyword>
<keyword evidence="3" id="KW-0813">Transport</keyword>
<evidence type="ECO:0000313" key="8">
    <source>
        <dbReference type="Proteomes" id="UP001497623"/>
    </source>
</evidence>
<organism evidence="7 8">
    <name type="scientific">Meganyctiphanes norvegica</name>
    <name type="common">Northern krill</name>
    <name type="synonym">Thysanopoda norvegica</name>
    <dbReference type="NCBI Taxonomy" id="48144"/>
    <lineage>
        <taxon>Eukaryota</taxon>
        <taxon>Metazoa</taxon>
        <taxon>Ecdysozoa</taxon>
        <taxon>Arthropoda</taxon>
        <taxon>Crustacea</taxon>
        <taxon>Multicrustacea</taxon>
        <taxon>Malacostraca</taxon>
        <taxon>Eumalacostraca</taxon>
        <taxon>Eucarida</taxon>
        <taxon>Euphausiacea</taxon>
        <taxon>Euphausiidae</taxon>
        <taxon>Meganyctiphanes</taxon>
    </lineage>
</organism>
<evidence type="ECO:0000256" key="2">
    <source>
        <dbReference type="ARBA" id="ARBA00009150"/>
    </source>
</evidence>
<dbReference type="GO" id="GO:0015031">
    <property type="term" value="P:protein transport"/>
    <property type="evidence" value="ECO:0007669"/>
    <property type="project" value="UniProtKB-KW"/>
</dbReference>
<evidence type="ECO:0000256" key="5">
    <source>
        <dbReference type="ARBA" id="ARBA00023034"/>
    </source>
</evidence>
<sequence>MNTSTSASCATSTNLVVKMNDSSLEYHVNEEVRDLQFLRHLRSSHCSKEGGSYVCRYGYNGVCSSLPLEGVSDKDYEDHVVKHHTLTMYNKGSSGSMVSGGRQVREEKWGVYSSTQNVVAVLNDPRKGMKRDFFTKTWGESFVEVKEIPPHVALPEVTTRHVESYVRRLRKRQKLLQRLAALEAAKETQEKETSLGPSERVGEEMLGATDEIPAIFLSGSFSLEDPETFHSVFTHITDQGICQKNAKHLQERIFSGLESSEKERGREKSRKIRTFRLGKICIITRYKRIEACHAITSLRRCIGKLKHEHLTSLFSKNHVPGRKDNLWEVFGRLKIFNHFKEKKTPKKEINPKHHYIIFLNFISKTKNKFATGLAKKQMFCGLGFGLNEYGKICDWISLRKFVKYDS</sequence>
<comment type="subcellular location">
    <subcellularLocation>
        <location evidence="1">Golgi apparatus</location>
        <location evidence="1">trans-Golgi network</location>
    </subcellularLocation>
</comment>
<dbReference type="PANTHER" id="PTHR12965:SF0">
    <property type="entry name" value="VACUOLAR PROTEIN SORTING-ASSOCIATED PROTEIN 54"/>
    <property type="match status" value="1"/>
</dbReference>
<accession>A0AAV2RP81</accession>